<keyword evidence="2" id="KW-1185">Reference proteome</keyword>
<dbReference type="Proteomes" id="UP001595799">
    <property type="component" value="Unassembled WGS sequence"/>
</dbReference>
<dbReference type="InterPro" id="IPR008320">
    <property type="entry name" value="UCP032025"/>
</dbReference>
<sequence length="140" mass="15677">MGDLHLIKLSVGSESVDSLTEFQERRLATAGGLWHDTRMMPRRRAELLDGGSVYWVIKGLVQARQPLEDIEERVDEEGRSYARLVLKPGLVRVAARQQRPFQGWRYLPSEQAPADLGQATDSLAEAPPEMLAELRALGLL</sequence>
<name>A0ABV8URI9_9PROT</name>
<accession>A0ABV8URI9</accession>
<dbReference type="EMBL" id="JBHSCW010000011">
    <property type="protein sequence ID" value="MFC4353083.1"/>
    <property type="molecule type" value="Genomic_DNA"/>
</dbReference>
<comment type="caution">
    <text evidence="1">The sequence shown here is derived from an EMBL/GenBank/DDBJ whole genome shotgun (WGS) entry which is preliminary data.</text>
</comment>
<organism evidence="1 2">
    <name type="scientific">Fodinicurvata halophila</name>
    <dbReference type="NCBI Taxonomy" id="1419723"/>
    <lineage>
        <taxon>Bacteria</taxon>
        <taxon>Pseudomonadati</taxon>
        <taxon>Pseudomonadota</taxon>
        <taxon>Alphaproteobacteria</taxon>
        <taxon>Rhodospirillales</taxon>
        <taxon>Rhodovibrionaceae</taxon>
        <taxon>Fodinicurvata</taxon>
    </lineage>
</organism>
<dbReference type="RefSeq" id="WP_382423460.1">
    <property type="nucleotide sequence ID" value="NZ_JBHSCW010000011.1"/>
</dbReference>
<evidence type="ECO:0000313" key="2">
    <source>
        <dbReference type="Proteomes" id="UP001595799"/>
    </source>
</evidence>
<proteinExistence type="predicted"/>
<dbReference type="Pfam" id="PF07370">
    <property type="entry name" value="DUF1489"/>
    <property type="match status" value="1"/>
</dbReference>
<gene>
    <name evidence="1" type="ORF">ACFOW6_16155</name>
</gene>
<dbReference type="PIRSF" id="PIRSF032025">
    <property type="entry name" value="UCP032025"/>
    <property type="match status" value="1"/>
</dbReference>
<evidence type="ECO:0000313" key="1">
    <source>
        <dbReference type="EMBL" id="MFC4353083.1"/>
    </source>
</evidence>
<protein>
    <submittedName>
        <fullName evidence="1">DUF1489 family protein</fullName>
    </submittedName>
</protein>
<reference evidence="2" key="1">
    <citation type="journal article" date="2019" name="Int. J. Syst. Evol. Microbiol.">
        <title>The Global Catalogue of Microorganisms (GCM) 10K type strain sequencing project: providing services to taxonomists for standard genome sequencing and annotation.</title>
        <authorList>
            <consortium name="The Broad Institute Genomics Platform"/>
            <consortium name="The Broad Institute Genome Sequencing Center for Infectious Disease"/>
            <person name="Wu L."/>
            <person name="Ma J."/>
        </authorList>
    </citation>
    <scope>NUCLEOTIDE SEQUENCE [LARGE SCALE GENOMIC DNA]</scope>
    <source>
        <strain evidence="2">CECT 8472</strain>
    </source>
</reference>